<dbReference type="EMBL" id="ABEU02000019">
    <property type="protein sequence ID" value="PNR34401.1"/>
    <property type="molecule type" value="Genomic_DNA"/>
</dbReference>
<dbReference type="Gramene" id="Pp3c19_16660V3.2">
    <property type="protein sequence ID" value="PAC:32939083.CDS.1"/>
    <property type="gene ID" value="Pp3c19_16660"/>
</dbReference>
<organism evidence="1">
    <name type="scientific">Physcomitrium patens</name>
    <name type="common">Spreading-leaved earth moss</name>
    <name type="synonym">Physcomitrella patens</name>
    <dbReference type="NCBI Taxonomy" id="3218"/>
    <lineage>
        <taxon>Eukaryota</taxon>
        <taxon>Viridiplantae</taxon>
        <taxon>Streptophyta</taxon>
        <taxon>Embryophyta</taxon>
        <taxon>Bryophyta</taxon>
        <taxon>Bryophytina</taxon>
        <taxon>Bryopsida</taxon>
        <taxon>Funariidae</taxon>
        <taxon>Funariales</taxon>
        <taxon>Funariaceae</taxon>
        <taxon>Physcomitrium</taxon>
    </lineage>
</organism>
<dbReference type="AlphaFoldDB" id="A0A2K1IYR0"/>
<dbReference type="Proteomes" id="UP000006727">
    <property type="component" value="Chromosome 19"/>
</dbReference>
<accession>A0A2K1IYR0</accession>
<evidence type="ECO:0000313" key="1">
    <source>
        <dbReference type="EMBL" id="PNR34401.1"/>
    </source>
</evidence>
<proteinExistence type="predicted"/>
<dbReference type="EnsemblPlants" id="Pp3c19_16660V3.2">
    <property type="protein sequence ID" value="PAC:32939083.CDS.1"/>
    <property type="gene ID" value="Pp3c19_16660"/>
</dbReference>
<name>A0A2K1IYR0_PHYPA</name>
<reference evidence="1 3" key="2">
    <citation type="journal article" date="2018" name="Plant J.">
        <title>The Physcomitrella patens chromosome-scale assembly reveals moss genome structure and evolution.</title>
        <authorList>
            <person name="Lang D."/>
            <person name="Ullrich K.K."/>
            <person name="Murat F."/>
            <person name="Fuchs J."/>
            <person name="Jenkins J."/>
            <person name="Haas F.B."/>
            <person name="Piednoel M."/>
            <person name="Gundlach H."/>
            <person name="Van Bel M."/>
            <person name="Meyberg R."/>
            <person name="Vives C."/>
            <person name="Morata J."/>
            <person name="Symeonidi A."/>
            <person name="Hiss M."/>
            <person name="Muchero W."/>
            <person name="Kamisugi Y."/>
            <person name="Saleh O."/>
            <person name="Blanc G."/>
            <person name="Decker E.L."/>
            <person name="van Gessel N."/>
            <person name="Grimwood J."/>
            <person name="Hayes R.D."/>
            <person name="Graham S.W."/>
            <person name="Gunter L.E."/>
            <person name="McDaniel S.F."/>
            <person name="Hoernstein S.N.W."/>
            <person name="Larsson A."/>
            <person name="Li F.W."/>
            <person name="Perroud P.F."/>
            <person name="Phillips J."/>
            <person name="Ranjan P."/>
            <person name="Rokshar D.S."/>
            <person name="Rothfels C.J."/>
            <person name="Schneider L."/>
            <person name="Shu S."/>
            <person name="Stevenson D.W."/>
            <person name="Thummler F."/>
            <person name="Tillich M."/>
            <person name="Villarreal Aguilar J.C."/>
            <person name="Widiez T."/>
            <person name="Wong G.K."/>
            <person name="Wymore A."/>
            <person name="Zhang Y."/>
            <person name="Zimmer A.D."/>
            <person name="Quatrano R.S."/>
            <person name="Mayer K.F.X."/>
            <person name="Goodstein D."/>
            <person name="Casacuberta J.M."/>
            <person name="Vandepoele K."/>
            <person name="Reski R."/>
            <person name="Cuming A.C."/>
            <person name="Tuskan G.A."/>
            <person name="Maumus F."/>
            <person name="Salse J."/>
            <person name="Schmutz J."/>
            <person name="Rensing S.A."/>
        </authorList>
    </citation>
    <scope>NUCLEOTIDE SEQUENCE [LARGE SCALE GENOMIC DNA]</scope>
    <source>
        <strain evidence="2 3">cv. Gransden 2004</strain>
    </source>
</reference>
<dbReference type="EnsemblPlants" id="Pp3c19_16660V3.1">
    <property type="protein sequence ID" value="PAC:32939082.CDS.1"/>
    <property type="gene ID" value="Pp3c19_16660"/>
</dbReference>
<sequence>MWNPIGMTESKTFFFSAPPFHDAIARAGEVHVPAEMLMIPAPTPASSSTWWDARIVNSASLL</sequence>
<reference evidence="1 3" key="1">
    <citation type="journal article" date="2008" name="Science">
        <title>The Physcomitrella genome reveals evolutionary insights into the conquest of land by plants.</title>
        <authorList>
            <person name="Rensing S."/>
            <person name="Lang D."/>
            <person name="Zimmer A."/>
            <person name="Terry A."/>
            <person name="Salamov A."/>
            <person name="Shapiro H."/>
            <person name="Nishiyama T."/>
            <person name="Perroud P.-F."/>
            <person name="Lindquist E."/>
            <person name="Kamisugi Y."/>
            <person name="Tanahashi T."/>
            <person name="Sakakibara K."/>
            <person name="Fujita T."/>
            <person name="Oishi K."/>
            <person name="Shin-I T."/>
            <person name="Kuroki Y."/>
            <person name="Toyoda A."/>
            <person name="Suzuki Y."/>
            <person name="Hashimoto A."/>
            <person name="Yamaguchi K."/>
            <person name="Sugano A."/>
            <person name="Kohara Y."/>
            <person name="Fujiyama A."/>
            <person name="Anterola A."/>
            <person name="Aoki S."/>
            <person name="Ashton N."/>
            <person name="Barbazuk W.B."/>
            <person name="Barker E."/>
            <person name="Bennetzen J."/>
            <person name="Bezanilla M."/>
            <person name="Blankenship R."/>
            <person name="Cho S.H."/>
            <person name="Dutcher S."/>
            <person name="Estelle M."/>
            <person name="Fawcett J.A."/>
            <person name="Gundlach H."/>
            <person name="Hanada K."/>
            <person name="Heyl A."/>
            <person name="Hicks K.A."/>
            <person name="Hugh J."/>
            <person name="Lohr M."/>
            <person name="Mayer K."/>
            <person name="Melkozernov A."/>
            <person name="Murata T."/>
            <person name="Nelson D."/>
            <person name="Pils B."/>
            <person name="Prigge M."/>
            <person name="Reiss B."/>
            <person name="Renner T."/>
            <person name="Rombauts S."/>
            <person name="Rushton P."/>
            <person name="Sanderfoot A."/>
            <person name="Schween G."/>
            <person name="Shiu S.-H."/>
            <person name="Stueber K."/>
            <person name="Theodoulou F.L."/>
            <person name="Tu H."/>
            <person name="Van de Peer Y."/>
            <person name="Verrier P.J."/>
            <person name="Waters E."/>
            <person name="Wood A."/>
            <person name="Yang L."/>
            <person name="Cove D."/>
            <person name="Cuming A."/>
            <person name="Hasebe M."/>
            <person name="Lucas S."/>
            <person name="Mishler D.B."/>
            <person name="Reski R."/>
            <person name="Grigoriev I."/>
            <person name="Quatrano R.S."/>
            <person name="Boore J.L."/>
        </authorList>
    </citation>
    <scope>NUCLEOTIDE SEQUENCE [LARGE SCALE GENOMIC DNA]</scope>
    <source>
        <strain evidence="2 3">cv. Gransden 2004</strain>
    </source>
</reference>
<evidence type="ECO:0000313" key="3">
    <source>
        <dbReference type="Proteomes" id="UP000006727"/>
    </source>
</evidence>
<protein>
    <submittedName>
        <fullName evidence="1 2">Uncharacterized protein</fullName>
    </submittedName>
</protein>
<reference evidence="2" key="3">
    <citation type="submission" date="2020-12" db="UniProtKB">
        <authorList>
            <consortium name="EnsemblPlants"/>
        </authorList>
    </citation>
    <scope>IDENTIFICATION</scope>
</reference>
<evidence type="ECO:0000313" key="2">
    <source>
        <dbReference type="EnsemblPlants" id="PAC:32939082.CDS.1"/>
    </source>
</evidence>
<dbReference type="InParanoid" id="A0A2K1IYR0"/>
<keyword evidence="3" id="KW-1185">Reference proteome</keyword>
<gene>
    <name evidence="1" type="ORF">PHYPA_024218</name>
</gene>
<dbReference type="Gramene" id="Pp3c19_16660V3.1">
    <property type="protein sequence ID" value="PAC:32939082.CDS.1"/>
    <property type="gene ID" value="Pp3c19_16660"/>
</dbReference>